<dbReference type="GO" id="GO:0000155">
    <property type="term" value="F:phosphorelay sensor kinase activity"/>
    <property type="evidence" value="ECO:0007669"/>
    <property type="project" value="InterPro"/>
</dbReference>
<dbReference type="InterPro" id="IPR004358">
    <property type="entry name" value="Sig_transdc_His_kin-like_C"/>
</dbReference>
<dbReference type="InterPro" id="IPR003661">
    <property type="entry name" value="HisK_dim/P_dom"/>
</dbReference>
<dbReference type="CDD" id="cd00082">
    <property type="entry name" value="HisKA"/>
    <property type="match status" value="1"/>
</dbReference>
<keyword evidence="7" id="KW-0808">Transferase</keyword>
<dbReference type="InterPro" id="IPR003594">
    <property type="entry name" value="HATPase_dom"/>
</dbReference>
<dbReference type="PRINTS" id="PR00344">
    <property type="entry name" value="BCTRLSENSOR"/>
</dbReference>
<dbReference type="PANTHER" id="PTHR43547:SF2">
    <property type="entry name" value="HYBRID SIGNAL TRANSDUCTION HISTIDINE KINASE C"/>
    <property type="match status" value="1"/>
</dbReference>
<keyword evidence="5" id="KW-0812">Transmembrane</keyword>
<dbReference type="EC" id="2.7.13.3" evidence="2"/>
<dbReference type="InterPro" id="IPR036097">
    <property type="entry name" value="HisK_dim/P_sf"/>
</dbReference>
<organism evidence="7 8">
    <name type="scientific">Geoanaerobacter pelophilus</name>
    <dbReference type="NCBI Taxonomy" id="60036"/>
    <lineage>
        <taxon>Bacteria</taxon>
        <taxon>Pseudomonadati</taxon>
        <taxon>Thermodesulfobacteriota</taxon>
        <taxon>Desulfuromonadia</taxon>
        <taxon>Geobacterales</taxon>
        <taxon>Geobacteraceae</taxon>
        <taxon>Geoanaerobacter</taxon>
    </lineage>
</organism>
<protein>
    <recommendedName>
        <fullName evidence="2">histidine kinase</fullName>
        <ecNumber evidence="2">2.7.13.3</ecNumber>
    </recommendedName>
</protein>
<reference evidence="7 8" key="1">
    <citation type="submission" date="2021-05" db="EMBL/GenBank/DDBJ databases">
        <title>The draft genome of Geobacter pelophilus DSM 12255.</title>
        <authorList>
            <person name="Xu Z."/>
            <person name="Masuda Y."/>
            <person name="Itoh H."/>
            <person name="Senoo K."/>
        </authorList>
    </citation>
    <scope>NUCLEOTIDE SEQUENCE [LARGE SCALE GENOMIC DNA]</scope>
    <source>
        <strain evidence="7 8">DSM 12255</strain>
    </source>
</reference>
<dbReference type="PROSITE" id="PS50109">
    <property type="entry name" value="HIS_KIN"/>
    <property type="match status" value="1"/>
</dbReference>
<dbReference type="PANTHER" id="PTHR43547">
    <property type="entry name" value="TWO-COMPONENT HISTIDINE KINASE"/>
    <property type="match status" value="1"/>
</dbReference>
<evidence type="ECO:0000313" key="7">
    <source>
        <dbReference type="EMBL" id="MBT0663320.1"/>
    </source>
</evidence>
<dbReference type="SMART" id="SM00388">
    <property type="entry name" value="HisKA"/>
    <property type="match status" value="1"/>
</dbReference>
<evidence type="ECO:0000256" key="4">
    <source>
        <dbReference type="SAM" id="MobiDB-lite"/>
    </source>
</evidence>
<accession>A0AAW4L1E7</accession>
<dbReference type="SMART" id="SM00387">
    <property type="entry name" value="HATPase_c"/>
    <property type="match status" value="1"/>
</dbReference>
<dbReference type="Pfam" id="PF02518">
    <property type="entry name" value="HATPase_c"/>
    <property type="match status" value="1"/>
</dbReference>
<dbReference type="AlphaFoldDB" id="A0AAW4L1E7"/>
<feature type="transmembrane region" description="Helical" evidence="5">
    <location>
        <begin position="7"/>
        <end position="27"/>
    </location>
</feature>
<evidence type="ECO:0000259" key="6">
    <source>
        <dbReference type="PROSITE" id="PS50109"/>
    </source>
</evidence>
<feature type="domain" description="Histidine kinase" evidence="6">
    <location>
        <begin position="86"/>
        <end position="302"/>
    </location>
</feature>
<keyword evidence="7" id="KW-0418">Kinase</keyword>
<dbReference type="SUPFAM" id="SSF47384">
    <property type="entry name" value="Homodimeric domain of signal transducing histidine kinase"/>
    <property type="match status" value="1"/>
</dbReference>
<name>A0AAW4L1E7_9BACT</name>
<proteinExistence type="predicted"/>
<feature type="region of interest" description="Disordered" evidence="4">
    <location>
        <begin position="300"/>
        <end position="345"/>
    </location>
</feature>
<dbReference type="RefSeq" id="WP_214170067.1">
    <property type="nucleotide sequence ID" value="NZ_JAHCVJ010000001.1"/>
</dbReference>
<evidence type="ECO:0000256" key="3">
    <source>
        <dbReference type="ARBA" id="ARBA00022553"/>
    </source>
</evidence>
<dbReference type="Proteomes" id="UP000811899">
    <property type="component" value="Unassembled WGS sequence"/>
</dbReference>
<evidence type="ECO:0000256" key="2">
    <source>
        <dbReference type="ARBA" id="ARBA00012438"/>
    </source>
</evidence>
<dbReference type="Gene3D" id="1.10.287.130">
    <property type="match status" value="1"/>
</dbReference>
<keyword evidence="5" id="KW-0472">Membrane</keyword>
<evidence type="ECO:0000256" key="1">
    <source>
        <dbReference type="ARBA" id="ARBA00000085"/>
    </source>
</evidence>
<dbReference type="SUPFAM" id="SSF55874">
    <property type="entry name" value="ATPase domain of HSP90 chaperone/DNA topoisomerase II/histidine kinase"/>
    <property type="match status" value="1"/>
</dbReference>
<feature type="compositionally biased region" description="Basic and acidic residues" evidence="4">
    <location>
        <begin position="304"/>
        <end position="319"/>
    </location>
</feature>
<sequence>MSVKIMLMFLAAAIGGIVALWVATTHVVGENQWLVALIAGLVLSFSAFIAIILHYQSVLVEAKENLDEAHLSVEGLITQKDQFIRRLGHDLNTPLTPLVALLPMILTKSGDEKQQQWIKACIANVQHIRELVANSMQLAKRFKPTRLRLNLDCFSLAPAVDDFLSLMDTEIENHDLRVVNLIPQDLTIHSDRSEIQEVFSQLVQNVVQFAPRGSRLIIDAEASGDEVCVSLHDEGIGLSDEERLQIFDEFYKADPSRHELRSSGLGLSICRQIIVNHGGRIWAESPGKGLGTTIKFTLSSGGNHDSRQELSSKSDDCGRRTLYPRNSPGNSHLPRDRPPVCRKRR</sequence>
<comment type="caution">
    <text evidence="7">The sequence shown here is derived from an EMBL/GenBank/DDBJ whole genome shotgun (WGS) entry which is preliminary data.</text>
</comment>
<dbReference type="CDD" id="cd00075">
    <property type="entry name" value="HATPase"/>
    <property type="match status" value="1"/>
</dbReference>
<evidence type="ECO:0000313" key="8">
    <source>
        <dbReference type="Proteomes" id="UP000811899"/>
    </source>
</evidence>
<keyword evidence="5" id="KW-1133">Transmembrane helix</keyword>
<keyword evidence="8" id="KW-1185">Reference proteome</keyword>
<dbReference type="InterPro" id="IPR036890">
    <property type="entry name" value="HATPase_C_sf"/>
</dbReference>
<dbReference type="Gene3D" id="3.30.565.10">
    <property type="entry name" value="Histidine kinase-like ATPase, C-terminal domain"/>
    <property type="match status" value="1"/>
</dbReference>
<evidence type="ECO:0000256" key="5">
    <source>
        <dbReference type="SAM" id="Phobius"/>
    </source>
</evidence>
<keyword evidence="3" id="KW-0597">Phosphoprotein</keyword>
<comment type="catalytic activity">
    <reaction evidence="1">
        <text>ATP + protein L-histidine = ADP + protein N-phospho-L-histidine.</text>
        <dbReference type="EC" id="2.7.13.3"/>
    </reaction>
</comment>
<feature type="transmembrane region" description="Helical" evidence="5">
    <location>
        <begin position="33"/>
        <end position="53"/>
    </location>
</feature>
<gene>
    <name evidence="7" type="ORF">KI809_03310</name>
</gene>
<dbReference type="InterPro" id="IPR005467">
    <property type="entry name" value="His_kinase_dom"/>
</dbReference>
<dbReference type="EMBL" id="JAHCVJ010000001">
    <property type="protein sequence ID" value="MBT0663320.1"/>
    <property type="molecule type" value="Genomic_DNA"/>
</dbReference>
<dbReference type="Pfam" id="PF00512">
    <property type="entry name" value="HisKA"/>
    <property type="match status" value="1"/>
</dbReference>